<keyword evidence="4" id="KW-0418">Kinase</keyword>
<keyword evidence="2" id="KW-0808">Transferase</keyword>
<dbReference type="PROSITE" id="PS00108">
    <property type="entry name" value="PROTEIN_KINASE_ST"/>
    <property type="match status" value="1"/>
</dbReference>
<dbReference type="Pfam" id="PF00069">
    <property type="entry name" value="Pkinase"/>
    <property type="match status" value="1"/>
</dbReference>
<dbReference type="InterPro" id="IPR030616">
    <property type="entry name" value="Aur-like"/>
</dbReference>
<gene>
    <name evidence="13" type="ORF">Esi_0195_0011</name>
</gene>
<evidence type="ECO:0000256" key="2">
    <source>
        <dbReference type="ARBA" id="ARBA00022679"/>
    </source>
</evidence>
<proteinExistence type="predicted"/>
<dbReference type="InterPro" id="IPR008271">
    <property type="entry name" value="Ser/Thr_kinase_AS"/>
</dbReference>
<dbReference type="eggNOG" id="KOG0583">
    <property type="taxonomic scope" value="Eukaryota"/>
</dbReference>
<feature type="cross-link" description="Glycyl lysine isopeptide (Lys-Gly) (interchain with G-Cter in SUMO2)" evidence="8">
    <location>
        <position position="350"/>
    </location>
</feature>
<evidence type="ECO:0000256" key="8">
    <source>
        <dbReference type="PIRSR" id="PIRSR630616-3"/>
    </source>
</evidence>
<dbReference type="GO" id="GO:0005524">
    <property type="term" value="F:ATP binding"/>
    <property type="evidence" value="ECO:0007669"/>
    <property type="project" value="UniProtKB-UniRule"/>
</dbReference>
<keyword evidence="10" id="KW-0175">Coiled coil</keyword>
<keyword evidence="1" id="KW-0723">Serine/threonine-protein kinase</keyword>
<keyword evidence="5 7" id="KW-0067">ATP-binding</keyword>
<protein>
    <submittedName>
        <fullName evidence="13">Similar to CG7186-PA</fullName>
    </submittedName>
</protein>
<dbReference type="Proteomes" id="UP000002630">
    <property type="component" value="Unassembled WGS sequence"/>
</dbReference>
<evidence type="ECO:0000256" key="11">
    <source>
        <dbReference type="SAM" id="MobiDB-lite"/>
    </source>
</evidence>
<feature type="compositionally biased region" description="Polar residues" evidence="11">
    <location>
        <begin position="120"/>
        <end position="135"/>
    </location>
</feature>
<keyword evidence="3 7" id="KW-0547">Nucleotide-binding</keyword>
<evidence type="ECO:0000256" key="5">
    <source>
        <dbReference type="ARBA" id="ARBA00022840"/>
    </source>
</evidence>
<dbReference type="SMART" id="SM00220">
    <property type="entry name" value="S_TKc"/>
    <property type="match status" value="1"/>
</dbReference>
<evidence type="ECO:0000256" key="9">
    <source>
        <dbReference type="PROSITE-ProRule" id="PRU10141"/>
    </source>
</evidence>
<evidence type="ECO:0000256" key="10">
    <source>
        <dbReference type="SAM" id="Coils"/>
    </source>
</evidence>
<organism evidence="13 14">
    <name type="scientific">Ectocarpus siliculosus</name>
    <name type="common">Brown alga</name>
    <name type="synonym">Conferva siliculosa</name>
    <dbReference type="NCBI Taxonomy" id="2880"/>
    <lineage>
        <taxon>Eukaryota</taxon>
        <taxon>Sar</taxon>
        <taxon>Stramenopiles</taxon>
        <taxon>Ochrophyta</taxon>
        <taxon>PX clade</taxon>
        <taxon>Phaeophyceae</taxon>
        <taxon>Ectocarpales</taxon>
        <taxon>Ectocarpaceae</taxon>
        <taxon>Ectocarpus</taxon>
    </lineage>
</organism>
<dbReference type="EMBL" id="FN649760">
    <property type="protein sequence ID" value="CBJ30504.1"/>
    <property type="molecule type" value="Genomic_DNA"/>
</dbReference>
<dbReference type="STRING" id="2880.D7FPP7"/>
<feature type="active site" description="Proton acceptor" evidence="6">
    <location>
        <position position="348"/>
    </location>
</feature>
<dbReference type="AlphaFoldDB" id="D7FPP7"/>
<feature type="coiled-coil region" evidence="10">
    <location>
        <begin position="515"/>
        <end position="543"/>
    </location>
</feature>
<feature type="domain" description="Protein kinase" evidence="12">
    <location>
        <begin position="227"/>
        <end position="505"/>
    </location>
</feature>
<sequence>MDVAPANPLGQWISWALRSCGATRPAHEDTLPTWESVAEYDEAGHTMRPSRVVSSVFQSMAEEDPAATSTFYSTSSPGATSVPRSMSASACAAAAAFAAASASTSASASVIEVSRSVATGATSPTPMSATANPTAASGHGGVDQARNIEAGVDNVVDKAADEPEEMKAGSILDMKNEINDNGGAAVMMGSVIGQDEEVEEASFMPPAFRSSDDNAMRKWEARDVAMKVIDAEIGGGTFARVVFGQTSIGMPVAIKVINRDSDAFGSQDKYINREIQTLTMAAHHPNVVDILGTLKTPSTTFMIMPLLHSDVATLLKEKPLQEKEAVTISIQMFSAIEHVHSKGILHRDLKPANLLITNDMQVRLADFGFSKMLAEGETTMTGLCGTKPYLSPEQVNRSPYGIEADMWAAGVVVSELLMGVTVFCPDPSIDLGPISKDISSLEEGGDIRMRLDPYDELERENIRAGVFKVDSERVGAVGEDFLRKLIVLDPAERMSARQAGEHPWLGDEGAVMLKRAEVEAVLKEAQETEQAEKNERMKFLRSKRRRRVPKMARAARVLAPVAEGALQPASSTAGAVSMLTSASVGAATGAGADVPRAMMVAESGSTAVRSSEGEACGSGAGVVQAPIGQEL</sequence>
<feature type="binding site" evidence="7 9">
    <location>
        <position position="255"/>
    </location>
    <ligand>
        <name>ATP</name>
        <dbReference type="ChEBI" id="CHEBI:30616"/>
    </ligand>
</feature>
<dbReference type="SUPFAM" id="SSF56112">
    <property type="entry name" value="Protein kinase-like (PK-like)"/>
    <property type="match status" value="1"/>
</dbReference>
<keyword evidence="14" id="KW-1185">Reference proteome</keyword>
<dbReference type="InterPro" id="IPR011009">
    <property type="entry name" value="Kinase-like_dom_sf"/>
</dbReference>
<name>D7FPP7_ECTSI</name>
<dbReference type="GO" id="GO:0004674">
    <property type="term" value="F:protein serine/threonine kinase activity"/>
    <property type="evidence" value="ECO:0007669"/>
    <property type="project" value="UniProtKB-KW"/>
</dbReference>
<feature type="region of interest" description="Disordered" evidence="11">
    <location>
        <begin position="120"/>
        <end position="141"/>
    </location>
</feature>
<evidence type="ECO:0000256" key="3">
    <source>
        <dbReference type="ARBA" id="ARBA00022741"/>
    </source>
</evidence>
<dbReference type="InterPro" id="IPR017441">
    <property type="entry name" value="Protein_kinase_ATP_BS"/>
</dbReference>
<accession>D7FPP7</accession>
<dbReference type="InParanoid" id="D7FPP7"/>
<dbReference type="PROSITE" id="PS50011">
    <property type="entry name" value="PROTEIN_KINASE_DOM"/>
    <property type="match status" value="1"/>
</dbReference>
<feature type="binding site" evidence="7">
    <location>
        <position position="366"/>
    </location>
    <ligand>
        <name>ATP</name>
        <dbReference type="ChEBI" id="CHEBI:30616"/>
    </ligand>
</feature>
<evidence type="ECO:0000313" key="13">
    <source>
        <dbReference type="EMBL" id="CBJ30504.1"/>
    </source>
</evidence>
<evidence type="ECO:0000256" key="6">
    <source>
        <dbReference type="PIRSR" id="PIRSR630616-1"/>
    </source>
</evidence>
<dbReference type="PANTHER" id="PTHR24350">
    <property type="entry name" value="SERINE/THREONINE-PROTEIN KINASE IAL-RELATED"/>
    <property type="match status" value="1"/>
</dbReference>
<evidence type="ECO:0000256" key="1">
    <source>
        <dbReference type="ARBA" id="ARBA00022527"/>
    </source>
</evidence>
<evidence type="ECO:0000256" key="4">
    <source>
        <dbReference type="ARBA" id="ARBA00022777"/>
    </source>
</evidence>
<dbReference type="InterPro" id="IPR000719">
    <property type="entry name" value="Prot_kinase_dom"/>
</dbReference>
<evidence type="ECO:0000313" key="14">
    <source>
        <dbReference type="Proteomes" id="UP000002630"/>
    </source>
</evidence>
<dbReference type="PROSITE" id="PS00107">
    <property type="entry name" value="PROTEIN_KINASE_ATP"/>
    <property type="match status" value="1"/>
</dbReference>
<dbReference type="OrthoDB" id="10252171at2759"/>
<dbReference type="Gene3D" id="1.10.510.10">
    <property type="entry name" value="Transferase(Phosphotransferase) domain 1"/>
    <property type="match status" value="1"/>
</dbReference>
<evidence type="ECO:0000256" key="7">
    <source>
        <dbReference type="PIRSR" id="PIRSR630616-2"/>
    </source>
</evidence>
<evidence type="ECO:0000259" key="12">
    <source>
        <dbReference type="PROSITE" id="PS50011"/>
    </source>
</evidence>
<reference evidence="13 14" key="1">
    <citation type="journal article" date="2010" name="Nature">
        <title>The Ectocarpus genome and the independent evolution of multicellularity in brown algae.</title>
        <authorList>
            <person name="Cock J.M."/>
            <person name="Sterck L."/>
            <person name="Rouze P."/>
            <person name="Scornet D."/>
            <person name="Allen A.E."/>
            <person name="Amoutzias G."/>
            <person name="Anthouard V."/>
            <person name="Artiguenave F."/>
            <person name="Aury J.M."/>
            <person name="Badger J.H."/>
            <person name="Beszteri B."/>
            <person name="Billiau K."/>
            <person name="Bonnet E."/>
            <person name="Bothwell J.H."/>
            <person name="Bowler C."/>
            <person name="Boyen C."/>
            <person name="Brownlee C."/>
            <person name="Carrano C.J."/>
            <person name="Charrier B."/>
            <person name="Cho G.Y."/>
            <person name="Coelho S.M."/>
            <person name="Collen J."/>
            <person name="Corre E."/>
            <person name="Da Silva C."/>
            <person name="Delage L."/>
            <person name="Delaroque N."/>
            <person name="Dittami S.M."/>
            <person name="Doulbeau S."/>
            <person name="Elias M."/>
            <person name="Farnham G."/>
            <person name="Gachon C.M."/>
            <person name="Gschloessl B."/>
            <person name="Heesch S."/>
            <person name="Jabbari K."/>
            <person name="Jubin C."/>
            <person name="Kawai H."/>
            <person name="Kimura K."/>
            <person name="Kloareg B."/>
            <person name="Kupper F.C."/>
            <person name="Lang D."/>
            <person name="Le Bail A."/>
            <person name="Leblanc C."/>
            <person name="Lerouge P."/>
            <person name="Lohr M."/>
            <person name="Lopez P.J."/>
            <person name="Martens C."/>
            <person name="Maumus F."/>
            <person name="Michel G."/>
            <person name="Miranda-Saavedra D."/>
            <person name="Morales J."/>
            <person name="Moreau H."/>
            <person name="Motomura T."/>
            <person name="Nagasato C."/>
            <person name="Napoli C.A."/>
            <person name="Nelson D.R."/>
            <person name="Nyvall-Collen P."/>
            <person name="Peters A.F."/>
            <person name="Pommier C."/>
            <person name="Potin P."/>
            <person name="Poulain J."/>
            <person name="Quesneville H."/>
            <person name="Read B."/>
            <person name="Rensing S.A."/>
            <person name="Ritter A."/>
            <person name="Rousvoal S."/>
            <person name="Samanta M."/>
            <person name="Samson G."/>
            <person name="Schroeder D.C."/>
            <person name="Segurens B."/>
            <person name="Strittmatter M."/>
            <person name="Tonon T."/>
            <person name="Tregear J.W."/>
            <person name="Valentin K."/>
            <person name="von Dassow P."/>
            <person name="Yamagishi T."/>
            <person name="Van de Peer Y."/>
            <person name="Wincker P."/>
        </authorList>
    </citation>
    <scope>NUCLEOTIDE SEQUENCE [LARGE SCALE GENOMIC DNA]</scope>
    <source>
        <strain evidence="14">Ec32 / CCAP1310/4</strain>
    </source>
</reference>